<gene>
    <name evidence="1" type="primary">471</name>
    <name evidence="1" type="ORF">PBI_121Q_471</name>
</gene>
<evidence type="ECO:0000313" key="2">
    <source>
        <dbReference type="Proteomes" id="UP000029889"/>
    </source>
</evidence>
<organism evidence="1 2">
    <name type="scientific">Escherichia phage 121Q</name>
    <dbReference type="NCBI Taxonomy" id="1555202"/>
    <lineage>
        <taxon>Viruses</taxon>
        <taxon>Duplodnaviria</taxon>
        <taxon>Heunggongvirae</taxon>
        <taxon>Uroviricota</taxon>
        <taxon>Caudoviricetes</taxon>
        <taxon>Asteriusvirus</taxon>
        <taxon>Asteriusvirus av121Q</taxon>
    </lineage>
</organism>
<protein>
    <submittedName>
        <fullName evidence="1">Structural protein</fullName>
    </submittedName>
</protein>
<sequence>MKAIAAQGKLPFNIGGFCVTAANINGELKYNLNIFNQRSSCVYDLIDTDFNVYRFVTITSFDKDKIRLDATKTALEIAPTLAKNTFCIKIDDSAFAESFQFHKIKLSTGEMKYHPWDLYYCNIPG</sequence>
<proteinExistence type="predicted"/>
<accession>A0A097EY56</accession>
<reference evidence="1 2" key="1">
    <citation type="submission" date="2014-09" db="EMBL/GenBank/DDBJ databases">
        <authorList>
            <person name="Lapin J.S."/>
            <person name="Pope W.H."/>
            <person name="Hua J."/>
            <person name="Ford M.E."/>
            <person name="Conway J.F."/>
            <person name="Hatfull G.F."/>
            <person name="Hendrix R.W."/>
        </authorList>
    </citation>
    <scope>NUCLEOTIDE SEQUENCE [LARGE SCALE GENOMIC DNA]</scope>
</reference>
<evidence type="ECO:0000313" key="1">
    <source>
        <dbReference type="EMBL" id="AIT14361.1"/>
    </source>
</evidence>
<dbReference type="Proteomes" id="UP000029889">
    <property type="component" value="Segment"/>
</dbReference>
<dbReference type="EMBL" id="KM507819">
    <property type="protein sequence ID" value="AIT14361.1"/>
    <property type="molecule type" value="Genomic_DNA"/>
</dbReference>
<dbReference type="KEGG" id="vg:22111511"/>
<dbReference type="RefSeq" id="YP_009102058.1">
    <property type="nucleotide sequence ID" value="NC_025447.1"/>
</dbReference>
<name>A0A097EY56_9CAUD</name>
<dbReference type="GeneID" id="22111511"/>
<keyword evidence="2" id="KW-1185">Reference proteome</keyword>